<accession>M5EMB9</accession>
<dbReference type="AlphaFoldDB" id="M5EMB9"/>
<dbReference type="Gene3D" id="3.40.630.40">
    <property type="entry name" value="Zn-dependent exopeptidases"/>
    <property type="match status" value="1"/>
</dbReference>
<dbReference type="eggNOG" id="COG3931">
    <property type="taxonomic scope" value="Bacteria"/>
</dbReference>
<dbReference type="EMBL" id="CAUM01000065">
    <property type="protein sequence ID" value="CCV05457.1"/>
    <property type="molecule type" value="Genomic_DNA"/>
</dbReference>
<dbReference type="PIRSF" id="PIRSF029730">
    <property type="entry name" value="UCP029730"/>
    <property type="match status" value="1"/>
</dbReference>
<evidence type="ECO:0000313" key="1">
    <source>
        <dbReference type="EMBL" id="CCV05457.1"/>
    </source>
</evidence>
<evidence type="ECO:0000313" key="2">
    <source>
        <dbReference type="Proteomes" id="UP000012062"/>
    </source>
</evidence>
<comment type="caution">
    <text evidence="1">The sequence shown here is derived from an EMBL/GenBank/DDBJ whole genome shotgun (WGS) entry which is preliminary data.</text>
</comment>
<sequence length="272" mass="29324">METARPASLASSETVRVTNPGGSSPFVFTCDHASNFLPAEFGTLGLPAKDLTCHIAWDPGALPVASRMAAALDATLVETRVSRLVIDCNRPLDAPDLVPSVSETTAIPGNAGLSDKQRAARVDLSWQPFHDAVGHVIYKRLARGQETRLVSVHSFTPVYKGKSRPWHIGIIHDEDRRLASPLIAALQRLAGITVGVNEPYSPADRVYFTLERHARSRGLPCAMIEIRNDEISGEAGQRKWADLLTGIFLDLEPDEASGSRPSAVGKSVQSAS</sequence>
<dbReference type="SUPFAM" id="SSF53187">
    <property type="entry name" value="Zn-dependent exopeptidases"/>
    <property type="match status" value="1"/>
</dbReference>
<protein>
    <submittedName>
        <fullName evidence="1">N-formylglutamate amidohydrolase</fullName>
    </submittedName>
</protein>
<dbReference type="Proteomes" id="UP000012062">
    <property type="component" value="Unassembled WGS sequence"/>
</dbReference>
<dbReference type="GO" id="GO:0016787">
    <property type="term" value="F:hydrolase activity"/>
    <property type="evidence" value="ECO:0007669"/>
    <property type="project" value="UniProtKB-KW"/>
</dbReference>
<dbReference type="STRING" id="1297569.MESS2_1570062"/>
<proteinExistence type="predicted"/>
<dbReference type="RefSeq" id="WP_008874408.1">
    <property type="nucleotide sequence ID" value="NZ_CAUM01000065.1"/>
</dbReference>
<dbReference type="OrthoDB" id="9815326at2"/>
<reference evidence="1 2" key="1">
    <citation type="submission" date="2013-02" db="EMBL/GenBank/DDBJ databases">
        <authorList>
            <person name="Genoscope - CEA"/>
        </authorList>
    </citation>
    <scope>NUCLEOTIDE SEQUENCE [LARGE SCALE GENOMIC DNA]</scope>
    <source>
        <strain evidence="1 2">STM 2683</strain>
    </source>
</reference>
<dbReference type="Pfam" id="PF05013">
    <property type="entry name" value="FGase"/>
    <property type="match status" value="1"/>
</dbReference>
<gene>
    <name evidence="1" type="ORF">MESS2_1570062</name>
</gene>
<keyword evidence="2" id="KW-1185">Reference proteome</keyword>
<dbReference type="InterPro" id="IPR007709">
    <property type="entry name" value="N-FG_amidohydro"/>
</dbReference>
<dbReference type="InterPro" id="IPR011227">
    <property type="entry name" value="UCP029730"/>
</dbReference>
<name>M5EMB9_9HYPH</name>
<organism evidence="1 2">
    <name type="scientific">Mesorhizobium metallidurans STM 2683</name>
    <dbReference type="NCBI Taxonomy" id="1297569"/>
    <lineage>
        <taxon>Bacteria</taxon>
        <taxon>Pseudomonadati</taxon>
        <taxon>Pseudomonadota</taxon>
        <taxon>Alphaproteobacteria</taxon>
        <taxon>Hyphomicrobiales</taxon>
        <taxon>Phyllobacteriaceae</taxon>
        <taxon>Mesorhizobium</taxon>
    </lineage>
</organism>
<keyword evidence="1" id="KW-0378">Hydrolase</keyword>